<evidence type="ECO:0000256" key="2">
    <source>
        <dbReference type="ARBA" id="ARBA00012423"/>
    </source>
</evidence>
<dbReference type="Pfam" id="PF02230">
    <property type="entry name" value="Abhydrolase_2"/>
    <property type="match status" value="1"/>
</dbReference>
<dbReference type="GO" id="GO:0008474">
    <property type="term" value="F:palmitoyl-(protein) hydrolase activity"/>
    <property type="evidence" value="ECO:0007669"/>
    <property type="project" value="UniProtKB-EC"/>
</dbReference>
<keyword evidence="4" id="KW-0719">Serine esterase</keyword>
<reference evidence="11" key="1">
    <citation type="submission" date="2020-03" db="EMBL/GenBank/DDBJ databases">
        <title>FDA dAtabase for Regulatory Grade micrObial Sequences (FDA-ARGOS): Supporting development and validation of Infectious Disease Dx tests.</title>
        <authorList>
            <person name="Campos J."/>
            <person name="Goldberg B."/>
            <person name="Tallon L."/>
            <person name="Sadzewicz L."/>
            <person name="Vavikolanu K."/>
            <person name="Mehta A."/>
            <person name="Aluvathingal J."/>
            <person name="Nadendla S."/>
            <person name="Nandy P."/>
            <person name="Geyer C."/>
            <person name="Yan Y."/>
            <person name="Sichtig H."/>
        </authorList>
    </citation>
    <scope>NUCLEOTIDE SEQUENCE [LARGE SCALE GENOMIC DNA]</scope>
    <source>
        <strain evidence="11">FDAARGOS_652</strain>
    </source>
</reference>
<dbReference type="PANTHER" id="PTHR10655:SF17">
    <property type="entry name" value="LYSOPHOSPHOLIPASE-LIKE PROTEIN 1"/>
    <property type="match status" value="1"/>
</dbReference>
<evidence type="ECO:0000256" key="5">
    <source>
        <dbReference type="ARBA" id="ARBA00022801"/>
    </source>
</evidence>
<dbReference type="EC" id="3.1.2.22" evidence="2"/>
<dbReference type="PANTHER" id="PTHR10655">
    <property type="entry name" value="LYSOPHOSPHOLIPASE-RELATED"/>
    <property type="match status" value="1"/>
</dbReference>
<dbReference type="GO" id="GO:0006631">
    <property type="term" value="P:fatty acid metabolic process"/>
    <property type="evidence" value="ECO:0007669"/>
    <property type="project" value="UniProtKB-KW"/>
</dbReference>
<evidence type="ECO:0000313" key="12">
    <source>
        <dbReference type="Proteomes" id="UP000590412"/>
    </source>
</evidence>
<comment type="function">
    <text evidence="7">Hydrolyzes fatty acids from S-acylated cysteine residues in proteins with a strong preference for palmitoylated G-alpha proteins over other acyl substrates. Mediates the deacylation of G-alpha proteins such as GPA1 in vivo, but has weak or no activity toward palmitoylated Ras proteins. Has weak lysophospholipase activity in vitro; however such activity may not exist in vivo.</text>
</comment>
<evidence type="ECO:0000256" key="4">
    <source>
        <dbReference type="ARBA" id="ARBA00022487"/>
    </source>
</evidence>
<evidence type="ECO:0000256" key="8">
    <source>
        <dbReference type="ARBA" id="ARBA00031195"/>
    </source>
</evidence>
<protein>
    <recommendedName>
        <fullName evidence="3">Acyl-protein thioesterase 1</fullName>
        <ecNumber evidence="2">3.1.2.22</ecNumber>
    </recommendedName>
    <alternativeName>
        <fullName evidence="8">Palmitoyl-protein hydrolase</fullName>
    </alternativeName>
</protein>
<comment type="catalytic activity">
    <reaction evidence="9">
        <text>S-hexadecanoyl-L-cysteinyl-[protein] + H2O = L-cysteinyl-[protein] + hexadecanoate + H(+)</text>
        <dbReference type="Rhea" id="RHEA:19233"/>
        <dbReference type="Rhea" id="RHEA-COMP:10131"/>
        <dbReference type="Rhea" id="RHEA-COMP:11032"/>
        <dbReference type="ChEBI" id="CHEBI:7896"/>
        <dbReference type="ChEBI" id="CHEBI:15377"/>
        <dbReference type="ChEBI" id="CHEBI:15378"/>
        <dbReference type="ChEBI" id="CHEBI:29950"/>
        <dbReference type="ChEBI" id="CHEBI:74151"/>
        <dbReference type="EC" id="3.1.2.22"/>
    </reaction>
</comment>
<name>A0A8X7T9T2_CANPA</name>
<evidence type="ECO:0000259" key="10">
    <source>
        <dbReference type="Pfam" id="PF02230"/>
    </source>
</evidence>
<proteinExistence type="inferred from homology"/>
<accession>A0A8X7T9T2</accession>
<feature type="domain" description="Phospholipase/carboxylesterase/thioesterase" evidence="10">
    <location>
        <begin position="60"/>
        <end position="277"/>
    </location>
</feature>
<keyword evidence="5" id="KW-0378">Hydrolase</keyword>
<keyword evidence="6" id="KW-0276">Fatty acid metabolism</keyword>
<evidence type="ECO:0000256" key="1">
    <source>
        <dbReference type="ARBA" id="ARBA00006499"/>
    </source>
</evidence>
<dbReference type="SUPFAM" id="SSF53474">
    <property type="entry name" value="alpha/beta-Hydrolases"/>
    <property type="match status" value="1"/>
</dbReference>
<comment type="similarity">
    <text evidence="1">Belongs to the AB hydrolase superfamily. AB hydrolase 2 family.</text>
</comment>
<evidence type="ECO:0000313" key="11">
    <source>
        <dbReference type="EMBL" id="KAF6048869.1"/>
    </source>
</evidence>
<dbReference type="GO" id="GO:0005737">
    <property type="term" value="C:cytoplasm"/>
    <property type="evidence" value="ECO:0007669"/>
    <property type="project" value="TreeGrafter"/>
</dbReference>
<dbReference type="EMBL" id="JABWAB010000006">
    <property type="protein sequence ID" value="KAF6048869.1"/>
    <property type="molecule type" value="Genomic_DNA"/>
</dbReference>
<evidence type="ECO:0000256" key="9">
    <source>
        <dbReference type="ARBA" id="ARBA00047337"/>
    </source>
</evidence>
<evidence type="ECO:0000256" key="6">
    <source>
        <dbReference type="ARBA" id="ARBA00022832"/>
    </source>
</evidence>
<evidence type="ECO:0000256" key="7">
    <source>
        <dbReference type="ARBA" id="ARBA00029392"/>
    </source>
</evidence>
<dbReference type="InterPro" id="IPR050565">
    <property type="entry name" value="LYPA1-2/EST-like"/>
</dbReference>
<evidence type="ECO:0000256" key="3">
    <source>
        <dbReference type="ARBA" id="ARBA00014923"/>
    </source>
</evidence>
<dbReference type="AlphaFoldDB" id="A0A8X7T9T2"/>
<dbReference type="Gene3D" id="3.40.50.1820">
    <property type="entry name" value="alpha/beta hydrolase"/>
    <property type="match status" value="1"/>
</dbReference>
<dbReference type="InterPro" id="IPR029058">
    <property type="entry name" value="AB_hydrolase_fold"/>
</dbReference>
<comment type="caution">
    <text evidence="11">The sequence shown here is derived from an EMBL/GenBank/DDBJ whole genome shotgun (WGS) entry which is preliminary data.</text>
</comment>
<keyword evidence="6" id="KW-0443">Lipid metabolism</keyword>
<dbReference type="Proteomes" id="UP000590412">
    <property type="component" value="Unassembled WGS sequence"/>
</dbReference>
<dbReference type="InterPro" id="IPR003140">
    <property type="entry name" value="PLipase/COase/thioEstase"/>
</dbReference>
<sequence length="280" mass="30831">MRSCVIFISCILVLFLSFYQGIFNSIFNSIFTRNNNNNNSGTSSPPPTNMSAITAIRFNATKTPAKAAIIFLHGLGDTGEGWSWLPQLINQTDLIPDAQSINYVFPNAPQIPITVNGGMRMPGWFDIYEFGNPNARQDINGFFKSCDVLKSLIQEQIDKYNIPANKIIIGGFSQGAAISLATVSLLNFKIGGVVALSGFCAVSEELEKRLVKDVNFDTPIFQGHGTADPIIAYDFGKRTSELYHRLGYKKIQFNTYPGVAHSASEEELIDVVKFIKDVLG</sequence>
<dbReference type="GO" id="GO:0052689">
    <property type="term" value="F:carboxylic ester hydrolase activity"/>
    <property type="evidence" value="ECO:0007669"/>
    <property type="project" value="UniProtKB-KW"/>
</dbReference>
<organism evidence="11 12">
    <name type="scientific">Candida parapsilosis</name>
    <name type="common">Yeast</name>
    <dbReference type="NCBI Taxonomy" id="5480"/>
    <lineage>
        <taxon>Eukaryota</taxon>
        <taxon>Fungi</taxon>
        <taxon>Dikarya</taxon>
        <taxon>Ascomycota</taxon>
        <taxon>Saccharomycotina</taxon>
        <taxon>Pichiomycetes</taxon>
        <taxon>Debaryomycetaceae</taxon>
        <taxon>Candida/Lodderomyces clade</taxon>
        <taxon>Candida</taxon>
    </lineage>
</organism>
<gene>
    <name evidence="11" type="ORF">FOB60_004253</name>
</gene>